<reference evidence="2" key="1">
    <citation type="submission" date="2017-01" db="EMBL/GenBank/DDBJ databases">
        <title>Comparative genomics of anhydrobiosis in the tardigrade Hypsibius dujardini.</title>
        <authorList>
            <person name="Yoshida Y."/>
            <person name="Koutsovoulos G."/>
            <person name="Laetsch D."/>
            <person name="Stevens L."/>
            <person name="Kumar S."/>
            <person name="Horikawa D."/>
            <person name="Ishino K."/>
            <person name="Komine S."/>
            <person name="Tomita M."/>
            <person name="Blaxter M."/>
            <person name="Arakawa K."/>
        </authorList>
    </citation>
    <scope>NUCLEOTIDE SEQUENCE [LARGE SCALE GENOMIC DNA]</scope>
    <source>
        <strain evidence="2">Z151</strain>
    </source>
</reference>
<evidence type="ECO:0000313" key="1">
    <source>
        <dbReference type="EMBL" id="OQV13249.1"/>
    </source>
</evidence>
<name>A0A1W0WDH3_HYPEX</name>
<dbReference type="AlphaFoldDB" id="A0A1W0WDH3"/>
<sequence>MDEPIGNDINDELYPVFRLLGEYGFDGMFILKWCLVNGIIPQKQIMNGIKIMQMDICNLILGIKLRIRCSYWNSVKAD</sequence>
<gene>
    <name evidence="1" type="ORF">BV898_12569</name>
</gene>
<proteinExistence type="predicted"/>
<comment type="caution">
    <text evidence="1">The sequence shown here is derived from an EMBL/GenBank/DDBJ whole genome shotgun (WGS) entry which is preliminary data.</text>
</comment>
<accession>A0A1W0WDH3</accession>
<protein>
    <submittedName>
        <fullName evidence="1">Uncharacterized protein</fullName>
    </submittedName>
</protein>
<keyword evidence="2" id="KW-1185">Reference proteome</keyword>
<dbReference type="Proteomes" id="UP000192578">
    <property type="component" value="Unassembled WGS sequence"/>
</dbReference>
<organism evidence="1 2">
    <name type="scientific">Hypsibius exemplaris</name>
    <name type="common">Freshwater tardigrade</name>
    <dbReference type="NCBI Taxonomy" id="2072580"/>
    <lineage>
        <taxon>Eukaryota</taxon>
        <taxon>Metazoa</taxon>
        <taxon>Ecdysozoa</taxon>
        <taxon>Tardigrada</taxon>
        <taxon>Eutardigrada</taxon>
        <taxon>Parachela</taxon>
        <taxon>Hypsibioidea</taxon>
        <taxon>Hypsibiidae</taxon>
        <taxon>Hypsibius</taxon>
    </lineage>
</organism>
<evidence type="ECO:0000313" key="2">
    <source>
        <dbReference type="Proteomes" id="UP000192578"/>
    </source>
</evidence>
<dbReference type="EMBL" id="MTYJ01000128">
    <property type="protein sequence ID" value="OQV13249.1"/>
    <property type="molecule type" value="Genomic_DNA"/>
</dbReference>